<dbReference type="PANTHER" id="PTHR46096">
    <property type="entry name" value="PERFORIN-1"/>
    <property type="match status" value="1"/>
</dbReference>
<keyword evidence="5" id="KW-0204">Cytolysis</keyword>
<dbReference type="GO" id="GO:0016020">
    <property type="term" value="C:membrane"/>
    <property type="evidence" value="ECO:0007669"/>
    <property type="project" value="UniProtKB-SubCell"/>
</dbReference>
<dbReference type="GO" id="GO:0031640">
    <property type="term" value="P:killing of cells of another organism"/>
    <property type="evidence" value="ECO:0007669"/>
    <property type="project" value="UniProtKB-KW"/>
</dbReference>
<dbReference type="GO" id="GO:0022829">
    <property type="term" value="F:wide pore channel activity"/>
    <property type="evidence" value="ECO:0007669"/>
    <property type="project" value="TreeGrafter"/>
</dbReference>
<dbReference type="SMART" id="SM00457">
    <property type="entry name" value="MACPF"/>
    <property type="match status" value="1"/>
</dbReference>
<comment type="subcellular location">
    <subcellularLocation>
        <location evidence="1">Membrane</location>
    </subcellularLocation>
    <subcellularLocation>
        <location evidence="2">Secreted</location>
    </subcellularLocation>
</comment>
<dbReference type="SMART" id="SM00239">
    <property type="entry name" value="C2"/>
    <property type="match status" value="1"/>
</dbReference>
<dbReference type="AlphaFoldDB" id="A0A3B4UTI6"/>
<feature type="chain" id="PRO_5017342458" evidence="8">
    <location>
        <begin position="29"/>
        <end position="518"/>
    </location>
</feature>
<keyword evidence="7" id="KW-1015">Disulfide bond</keyword>
<protein>
    <submittedName>
        <fullName evidence="11">Perforin-1-like</fullName>
    </submittedName>
</protein>
<dbReference type="Pfam" id="PF01823">
    <property type="entry name" value="MACPF"/>
    <property type="match status" value="1"/>
</dbReference>
<accession>A0A3B4UTI6</accession>
<evidence type="ECO:0000256" key="7">
    <source>
        <dbReference type="ARBA" id="ARBA00023157"/>
    </source>
</evidence>
<evidence type="ECO:0000256" key="3">
    <source>
        <dbReference type="ARBA" id="ARBA00009214"/>
    </source>
</evidence>
<dbReference type="Ensembl" id="ENSSDUT00000021524.1">
    <property type="protein sequence ID" value="ENSSDUP00000021140.1"/>
    <property type="gene ID" value="ENSSDUG00000015363.1"/>
</dbReference>
<dbReference type="GO" id="GO:0001913">
    <property type="term" value="P:T cell mediated cytotoxicity"/>
    <property type="evidence" value="ECO:0007669"/>
    <property type="project" value="TreeGrafter"/>
</dbReference>
<dbReference type="GeneTree" id="ENSGT00530000063725"/>
<dbReference type="GO" id="GO:0001771">
    <property type="term" value="P:immunological synapse formation"/>
    <property type="evidence" value="ECO:0007669"/>
    <property type="project" value="TreeGrafter"/>
</dbReference>
<dbReference type="InterPro" id="IPR020864">
    <property type="entry name" value="MACPF"/>
</dbReference>
<evidence type="ECO:0000313" key="12">
    <source>
        <dbReference type="Proteomes" id="UP000261420"/>
    </source>
</evidence>
<feature type="signal peptide" evidence="8">
    <location>
        <begin position="1"/>
        <end position="28"/>
    </location>
</feature>
<evidence type="ECO:0000259" key="9">
    <source>
        <dbReference type="PROSITE" id="PS50004"/>
    </source>
</evidence>
<dbReference type="PROSITE" id="PS50004">
    <property type="entry name" value="C2"/>
    <property type="match status" value="1"/>
</dbReference>
<keyword evidence="4" id="KW-0964">Secreted</keyword>
<evidence type="ECO:0000256" key="1">
    <source>
        <dbReference type="ARBA" id="ARBA00004370"/>
    </source>
</evidence>
<evidence type="ECO:0000259" key="10">
    <source>
        <dbReference type="PROSITE" id="PS51412"/>
    </source>
</evidence>
<dbReference type="Gene3D" id="2.60.40.150">
    <property type="entry name" value="C2 domain"/>
    <property type="match status" value="1"/>
</dbReference>
<keyword evidence="12" id="KW-1185">Reference proteome</keyword>
<feature type="domain" description="C2" evidence="9">
    <location>
        <begin position="377"/>
        <end position="490"/>
    </location>
</feature>
<proteinExistence type="inferred from homology"/>
<dbReference type="PROSITE" id="PS00279">
    <property type="entry name" value="MACPF_1"/>
    <property type="match status" value="1"/>
</dbReference>
<dbReference type="InterPro" id="IPR052784">
    <property type="entry name" value="Perforin-1_pore-forming"/>
</dbReference>
<evidence type="ECO:0000256" key="8">
    <source>
        <dbReference type="SAM" id="SignalP"/>
    </source>
</evidence>
<reference evidence="11" key="2">
    <citation type="submission" date="2025-09" db="UniProtKB">
        <authorList>
            <consortium name="Ensembl"/>
        </authorList>
    </citation>
    <scope>IDENTIFICATION</scope>
</reference>
<sequence>NQSNPCFVSISLTFSLLLSLLYHSPVLSCQPGNRIQCESAPFVPGYNLVGEGFDVVTLQRKGAYLVDVNTFLTPNGTCTLCSNPLQGNELQRLPVSAVDWRAFTQCNTNIHSSVHTSVRYCTAYLLHSIIITELQNVLFNCDSVGGTRSAAYNFATAKAREDRYTFSTHRVACKHYGYRVSNRPPLSSEFIEDLARLPRLYNSATRDQYEELIHTYGTHFIRKVRLGGRLRRVTATRTCLSTLNGFSLKEVHKAQKLYICIQTHAATLPNTTNYYQLIFLQNQGKTVMHDSGLHQHFTEVVGGTSWMGEFSLTHEDSSSYKNWLEALKNLPAIVEYTIRPMYKLVPSWTKKTGMKAAIEQYLKDNAVRTSPSEPTCGWYSSNLAHNCCPKQSSRGNLVVTIVRAWNLQGDPVGVTDGYVKMWYGSIYRRTHVIETNSPWWNARYDLGMVDTHLELKFEVWDEDVFYDDRLISCDVHVRQGTHEYTCSNSLGKFEFKFTLTCDRHLTGDRCNHYKPSPQ</sequence>
<dbReference type="GO" id="GO:0051607">
    <property type="term" value="P:defense response to virus"/>
    <property type="evidence" value="ECO:0007669"/>
    <property type="project" value="TreeGrafter"/>
</dbReference>
<dbReference type="PROSITE" id="PS51412">
    <property type="entry name" value="MACPF_2"/>
    <property type="match status" value="1"/>
</dbReference>
<evidence type="ECO:0000256" key="5">
    <source>
        <dbReference type="ARBA" id="ARBA00022852"/>
    </source>
</evidence>
<dbReference type="SUPFAM" id="SSF49562">
    <property type="entry name" value="C2 domain (Calcium/lipid-binding domain, CaLB)"/>
    <property type="match status" value="1"/>
</dbReference>
<feature type="domain" description="MACPF" evidence="10">
    <location>
        <begin position="33"/>
        <end position="376"/>
    </location>
</feature>
<dbReference type="PANTHER" id="PTHR46096:SF1">
    <property type="entry name" value="PERFORIN 1.5"/>
    <property type="match status" value="1"/>
</dbReference>
<dbReference type="GO" id="GO:0005576">
    <property type="term" value="C:extracellular region"/>
    <property type="evidence" value="ECO:0007669"/>
    <property type="project" value="UniProtKB-SubCell"/>
</dbReference>
<keyword evidence="6" id="KW-0472">Membrane</keyword>
<dbReference type="Proteomes" id="UP000261420">
    <property type="component" value="Unplaced"/>
</dbReference>
<evidence type="ECO:0000256" key="4">
    <source>
        <dbReference type="ARBA" id="ARBA00022525"/>
    </source>
</evidence>
<dbReference type="InterPro" id="IPR020863">
    <property type="entry name" value="MACPF_CS"/>
</dbReference>
<reference evidence="11" key="1">
    <citation type="submission" date="2025-08" db="UniProtKB">
        <authorList>
            <consortium name="Ensembl"/>
        </authorList>
    </citation>
    <scope>IDENTIFICATION</scope>
</reference>
<organism evidence="11 12">
    <name type="scientific">Seriola dumerili</name>
    <name type="common">Greater amberjack</name>
    <name type="synonym">Caranx dumerili</name>
    <dbReference type="NCBI Taxonomy" id="41447"/>
    <lineage>
        <taxon>Eukaryota</taxon>
        <taxon>Metazoa</taxon>
        <taxon>Chordata</taxon>
        <taxon>Craniata</taxon>
        <taxon>Vertebrata</taxon>
        <taxon>Euteleostomi</taxon>
        <taxon>Actinopterygii</taxon>
        <taxon>Neopterygii</taxon>
        <taxon>Teleostei</taxon>
        <taxon>Neoteleostei</taxon>
        <taxon>Acanthomorphata</taxon>
        <taxon>Carangaria</taxon>
        <taxon>Carangiformes</taxon>
        <taxon>Carangidae</taxon>
        <taxon>Seriola</taxon>
    </lineage>
</organism>
<dbReference type="InterPro" id="IPR000008">
    <property type="entry name" value="C2_dom"/>
</dbReference>
<name>A0A3B4UTI6_SERDU</name>
<evidence type="ECO:0000256" key="2">
    <source>
        <dbReference type="ARBA" id="ARBA00004613"/>
    </source>
</evidence>
<dbReference type="Pfam" id="PF00168">
    <property type="entry name" value="C2"/>
    <property type="match status" value="1"/>
</dbReference>
<evidence type="ECO:0000313" key="11">
    <source>
        <dbReference type="Ensembl" id="ENSSDUP00000021140.1"/>
    </source>
</evidence>
<keyword evidence="8" id="KW-0732">Signal</keyword>
<comment type="similarity">
    <text evidence="3">Belongs to the complement C6/C7/C8/C9 family.</text>
</comment>
<evidence type="ECO:0000256" key="6">
    <source>
        <dbReference type="ARBA" id="ARBA00023136"/>
    </source>
</evidence>
<dbReference type="InterPro" id="IPR035892">
    <property type="entry name" value="C2_domain_sf"/>
</dbReference>